<dbReference type="SUPFAM" id="SSF56112">
    <property type="entry name" value="Protein kinase-like (PK-like)"/>
    <property type="match status" value="1"/>
</dbReference>
<sequence length="304" mass="33996">MTQNANAARLPADVLDWVSSQMGDVVDALDTSWPRETSRVWCVTSSTGRAYVKISPSASDFTQEIGGYSYAKRALPEPERPRLLSTHDGLKALLSSLQPGVVMRGLPLEPAEELSAHTEAGRLLRRWHDHSGAAPVEDRDVARKRVTELADEARACRPSMSELLDPFQVSLLTAAANELPELAERNASVTCHGDFSTRNWLWDRSSMRLGVIDFERTGPGYIVEDMVWLYGALWLTRPSLRRAFFDGYGRALSGHEERLLQLLTVRLGVSYWHTGLTTGRDELVERGRLGMDLLSKHLDPEDRV</sequence>
<proteinExistence type="predicted"/>
<evidence type="ECO:0000313" key="2">
    <source>
        <dbReference type="EMBL" id="MFC5299144.1"/>
    </source>
</evidence>
<dbReference type="Pfam" id="PF01636">
    <property type="entry name" value="APH"/>
    <property type="match status" value="1"/>
</dbReference>
<dbReference type="Proteomes" id="UP001595937">
    <property type="component" value="Unassembled WGS sequence"/>
</dbReference>
<keyword evidence="3" id="KW-1185">Reference proteome</keyword>
<accession>A0ABW0FLW3</accession>
<protein>
    <submittedName>
        <fullName evidence="2">Aminoglycoside phosphotransferase family protein</fullName>
        <ecNumber evidence="2">2.7.1.-</ecNumber>
    </submittedName>
</protein>
<evidence type="ECO:0000259" key="1">
    <source>
        <dbReference type="Pfam" id="PF01636"/>
    </source>
</evidence>
<comment type="caution">
    <text evidence="2">The sequence shown here is derived from an EMBL/GenBank/DDBJ whole genome shotgun (WGS) entry which is preliminary data.</text>
</comment>
<dbReference type="RefSeq" id="WP_193116583.1">
    <property type="nucleotide sequence ID" value="NZ_BAAAIR010000042.1"/>
</dbReference>
<evidence type="ECO:0000313" key="3">
    <source>
        <dbReference type="Proteomes" id="UP001595937"/>
    </source>
</evidence>
<dbReference type="GO" id="GO:0016740">
    <property type="term" value="F:transferase activity"/>
    <property type="evidence" value="ECO:0007669"/>
    <property type="project" value="UniProtKB-KW"/>
</dbReference>
<name>A0ABW0FLW3_9MICO</name>
<organism evidence="2 3">
    <name type="scientific">Brachybacterium tyrofermentans</name>
    <dbReference type="NCBI Taxonomy" id="47848"/>
    <lineage>
        <taxon>Bacteria</taxon>
        <taxon>Bacillati</taxon>
        <taxon>Actinomycetota</taxon>
        <taxon>Actinomycetes</taxon>
        <taxon>Micrococcales</taxon>
        <taxon>Dermabacteraceae</taxon>
        <taxon>Brachybacterium</taxon>
    </lineage>
</organism>
<dbReference type="InterPro" id="IPR011009">
    <property type="entry name" value="Kinase-like_dom_sf"/>
</dbReference>
<feature type="domain" description="Aminoglycoside phosphotransferase" evidence="1">
    <location>
        <begin position="38"/>
        <end position="253"/>
    </location>
</feature>
<gene>
    <name evidence="2" type="ORF">ACFPK8_16640</name>
</gene>
<dbReference type="GeneID" id="303297804"/>
<dbReference type="EC" id="2.7.1.-" evidence="2"/>
<dbReference type="InterPro" id="IPR002575">
    <property type="entry name" value="Aminoglycoside_PTrfase"/>
</dbReference>
<reference evidence="3" key="1">
    <citation type="journal article" date="2019" name="Int. J. Syst. Evol. Microbiol.">
        <title>The Global Catalogue of Microorganisms (GCM) 10K type strain sequencing project: providing services to taxonomists for standard genome sequencing and annotation.</title>
        <authorList>
            <consortium name="The Broad Institute Genomics Platform"/>
            <consortium name="The Broad Institute Genome Sequencing Center for Infectious Disease"/>
            <person name="Wu L."/>
            <person name="Ma J."/>
        </authorList>
    </citation>
    <scope>NUCLEOTIDE SEQUENCE [LARGE SCALE GENOMIC DNA]</scope>
    <source>
        <strain evidence="3">CGMCC 1.16455</strain>
    </source>
</reference>
<dbReference type="EMBL" id="JBHSLN010000086">
    <property type="protein sequence ID" value="MFC5299144.1"/>
    <property type="molecule type" value="Genomic_DNA"/>
</dbReference>
<dbReference type="Gene3D" id="3.90.1200.10">
    <property type="match status" value="1"/>
</dbReference>
<keyword evidence="2" id="KW-0808">Transferase</keyword>